<comment type="caution">
    <text evidence="3">The sequence shown here is derived from an EMBL/GenBank/DDBJ whole genome shotgun (WGS) entry which is preliminary data.</text>
</comment>
<dbReference type="SMART" id="SM00233">
    <property type="entry name" value="PH"/>
    <property type="match status" value="1"/>
</dbReference>
<proteinExistence type="predicted"/>
<evidence type="ECO:0000313" key="3">
    <source>
        <dbReference type="EMBL" id="KRX18726.1"/>
    </source>
</evidence>
<evidence type="ECO:0000259" key="2">
    <source>
        <dbReference type="PROSITE" id="PS50003"/>
    </source>
</evidence>
<protein>
    <recommendedName>
        <fullName evidence="2">PH domain-containing protein</fullName>
    </recommendedName>
</protein>
<dbReference type="PROSITE" id="PS50003">
    <property type="entry name" value="PH_DOMAIN"/>
    <property type="match status" value="1"/>
</dbReference>
<sequence length="526" mass="60437">MFAAERESILHEGYLYLKEKIFLSKRWNKVYVVLCGKSCNGNDRLEIYHNEDDVQLGKMICLIPLAKCVAIQLIKSDEKFAPSILTVYLIKNKLEFTCTHDGNLEYWRNTMCYVAFKDANLDNSLLVNQNILKSEKYGFMKEILQALNGKEAFQVQLCHSTSSNHQPGKYLLFVENDSLCLFLQEMTIHLQLFPCKQFALADGECCFAFQLQNGHIFELSSDKSEKIVNKIQTWFSLVAIDGSSAKLLLQMAYKCFYKLTPLLPTSIDYNIKHRLATSENAKLKKAVEQDEPPGYGSQLQSNGFSRPTPLKWSKQEELKRRSDIQPTQSCQNEQWKFEKLENFSKNYPPKQDYNRISKMQFNTAHDGHPQLDIKHATPRQTCDVKITDKQKKTRKFFNVIFQLVQITPSRYSCPAALSFHNCISWSFLCRHDDLSSMANQVKHLLSYDGIFLDHETPSWNDCHCSTYVGLFHPYYYVTLTIHADPVILIDSCAGTAISPFGIIRICVCTPSTSLSTVGQFLKKTKR</sequence>
<dbReference type="Proteomes" id="UP000054630">
    <property type="component" value="Unassembled WGS sequence"/>
</dbReference>
<feature type="region of interest" description="Disordered" evidence="1">
    <location>
        <begin position="285"/>
        <end position="325"/>
    </location>
</feature>
<organism evidence="3 4">
    <name type="scientific">Trichinella nelsoni</name>
    <dbReference type="NCBI Taxonomy" id="6336"/>
    <lineage>
        <taxon>Eukaryota</taxon>
        <taxon>Metazoa</taxon>
        <taxon>Ecdysozoa</taxon>
        <taxon>Nematoda</taxon>
        <taxon>Enoplea</taxon>
        <taxon>Dorylaimia</taxon>
        <taxon>Trichinellida</taxon>
        <taxon>Trichinellidae</taxon>
        <taxon>Trichinella</taxon>
    </lineage>
</organism>
<dbReference type="InterPro" id="IPR001849">
    <property type="entry name" value="PH_domain"/>
</dbReference>
<keyword evidence="4" id="KW-1185">Reference proteome</keyword>
<reference evidence="3 4" key="1">
    <citation type="submission" date="2015-01" db="EMBL/GenBank/DDBJ databases">
        <title>Evolution of Trichinella species and genotypes.</title>
        <authorList>
            <person name="Korhonen P.K."/>
            <person name="Edoardo P."/>
            <person name="Giuseppe L.R."/>
            <person name="Gasser R.B."/>
        </authorList>
    </citation>
    <scope>NUCLEOTIDE SEQUENCE [LARGE SCALE GENOMIC DNA]</scope>
    <source>
        <strain evidence="3">ISS37</strain>
    </source>
</reference>
<accession>A0A0V0RW54</accession>
<dbReference type="Gene3D" id="2.30.29.30">
    <property type="entry name" value="Pleckstrin-homology domain (PH domain)/Phosphotyrosine-binding domain (PTB)"/>
    <property type="match status" value="1"/>
</dbReference>
<dbReference type="OrthoDB" id="5912812at2759"/>
<dbReference type="InterPro" id="IPR011993">
    <property type="entry name" value="PH-like_dom_sf"/>
</dbReference>
<name>A0A0V0RW54_9BILA</name>
<evidence type="ECO:0000256" key="1">
    <source>
        <dbReference type="SAM" id="MobiDB-lite"/>
    </source>
</evidence>
<feature type="compositionally biased region" description="Basic and acidic residues" evidence="1">
    <location>
        <begin position="313"/>
        <end position="323"/>
    </location>
</feature>
<dbReference type="AlphaFoldDB" id="A0A0V0RW54"/>
<feature type="domain" description="PH" evidence="2">
    <location>
        <begin position="8"/>
        <end position="116"/>
    </location>
</feature>
<evidence type="ECO:0000313" key="4">
    <source>
        <dbReference type="Proteomes" id="UP000054630"/>
    </source>
</evidence>
<dbReference type="SUPFAM" id="SSF50729">
    <property type="entry name" value="PH domain-like"/>
    <property type="match status" value="1"/>
</dbReference>
<dbReference type="EMBL" id="JYDL01000069">
    <property type="protein sequence ID" value="KRX18726.1"/>
    <property type="molecule type" value="Genomic_DNA"/>
</dbReference>
<gene>
    <name evidence="3" type="ORF">T07_7615</name>
</gene>